<gene>
    <name evidence="12" type="ORF">PEVE_00016502</name>
</gene>
<feature type="transmembrane region" description="Helical" evidence="10">
    <location>
        <begin position="31"/>
        <end position="49"/>
    </location>
</feature>
<dbReference type="PANTHER" id="PTHR11920:SF501">
    <property type="entry name" value="GUANYLATE CYCLASE 32E"/>
    <property type="match status" value="1"/>
</dbReference>
<dbReference type="Pfam" id="PF00211">
    <property type="entry name" value="Guanylate_cyc"/>
    <property type="match status" value="3"/>
</dbReference>
<evidence type="ECO:0000256" key="4">
    <source>
        <dbReference type="ARBA" id="ARBA00022729"/>
    </source>
</evidence>
<dbReference type="CDD" id="cd07302">
    <property type="entry name" value="CHD"/>
    <property type="match status" value="3"/>
</dbReference>
<dbReference type="PROSITE" id="PS50125">
    <property type="entry name" value="GUANYLATE_CYCLASE_2"/>
    <property type="match status" value="3"/>
</dbReference>
<keyword evidence="4" id="KW-0732">Signal</keyword>
<dbReference type="InterPro" id="IPR011645">
    <property type="entry name" value="HNOB_dom_associated"/>
</dbReference>
<evidence type="ECO:0000256" key="9">
    <source>
        <dbReference type="ARBA" id="ARBA00023293"/>
    </source>
</evidence>
<dbReference type="Pfam" id="PF08376">
    <property type="entry name" value="NIT"/>
    <property type="match status" value="3"/>
</dbReference>
<evidence type="ECO:0000313" key="12">
    <source>
        <dbReference type="EMBL" id="CAH3015427.1"/>
    </source>
</evidence>
<feature type="transmembrane region" description="Helical" evidence="10">
    <location>
        <begin position="333"/>
        <end position="350"/>
    </location>
</feature>
<evidence type="ECO:0000256" key="2">
    <source>
        <dbReference type="ARBA" id="ARBA00012202"/>
    </source>
</evidence>
<evidence type="ECO:0000256" key="1">
    <source>
        <dbReference type="ARBA" id="ARBA00004479"/>
    </source>
</evidence>
<evidence type="ECO:0000256" key="7">
    <source>
        <dbReference type="ARBA" id="ARBA00023136"/>
    </source>
</evidence>
<name>A0ABN8LIW4_9CNID</name>
<evidence type="ECO:0000256" key="10">
    <source>
        <dbReference type="SAM" id="Phobius"/>
    </source>
</evidence>
<dbReference type="EMBL" id="CALNXI010000023">
    <property type="protein sequence ID" value="CAH3015427.1"/>
    <property type="molecule type" value="Genomic_DNA"/>
</dbReference>
<dbReference type="InterPro" id="IPR013587">
    <property type="entry name" value="Nitrate/nitrite_sensing"/>
</dbReference>
<keyword evidence="7 10" id="KW-0472">Membrane</keyword>
<feature type="domain" description="Guanylate cyclase" evidence="11">
    <location>
        <begin position="952"/>
        <end position="1082"/>
    </location>
</feature>
<dbReference type="Pfam" id="PF07701">
    <property type="entry name" value="HNOBA"/>
    <property type="match status" value="3"/>
</dbReference>
<comment type="caution">
    <text evidence="12">The sequence shown here is derived from an EMBL/GenBank/DDBJ whole genome shotgun (WGS) entry which is preliminary data.</text>
</comment>
<keyword evidence="13" id="KW-1185">Reference proteome</keyword>
<dbReference type="SUPFAM" id="SSF55073">
    <property type="entry name" value="Nucleotide cyclase"/>
    <property type="match status" value="3"/>
</dbReference>
<keyword evidence="8" id="KW-0456">Lyase</keyword>
<dbReference type="InterPro" id="IPR029787">
    <property type="entry name" value="Nucleotide_cyclase"/>
</dbReference>
<evidence type="ECO:0000256" key="5">
    <source>
        <dbReference type="ARBA" id="ARBA00022741"/>
    </source>
</evidence>
<evidence type="ECO:0000313" key="13">
    <source>
        <dbReference type="Proteomes" id="UP001159427"/>
    </source>
</evidence>
<sequence>MEGNTNKALTLLRLCWRYDVTTAAGRRVQSLKIIGVAMIAITGLLIFVVEDVNYARENIRKADILKKNLESSLQVALLIHRLQIERGLTVLCLGSKGAKDEDRVVEKLSDARHNTDKVLEETEWPFDETAEREFLRTPQNFRRHLTDHRYEVGQCERGTQHEQIVFYTLPIDLMLDWFYQNVRNNSENNISLDMVGYHMFLAGKDKIGIERALGGAFFAKGYFRNLSDLVRFANHSILGREFLEASETLMPEIKTKMSHHVNETVLRLVEKKREVILANQPENASVSKGEQWFQLMTLYLNDTFKVQQNAGDSLTKRLEVERIRNTTYLTQRLAYLAVAILLVPLLVFSVHRMTGTIQNYTFQLAQTMLELKEEKQRADTLLYQMFPLPVAEKLKNKQQIPAEFFNSVTIFFSDIVNFTEMCSSMAPLQVTAMLDEVYGLFDDRINFYDVYKVETIGDAYMAVSGLPQRNGMRHVDQIARLALDLVKTVDELNSPQLPTKQLSVRIGIHTGPCVAGVVGNKMPRYCLFGDTVNTASRMQTSGEPQKIHISENAKEALEQIGSYHIVFRGSMEVKIIGVAMIAITGLLIFVVDDVNEARENIEKTEILEKNLKSSLQVASLIHLLQIERGLTVLCLGSKSAEDKDRVFKTLSDARNKTDEALDKTDWPFDDTADIEFLRGGEKFQRHLNEHRNQVGRKCEHGTQYGQIEFYTLPINLMLDWFYLNVRENSGNSIFLDMVGYHMFLAGKEKIGIERALGGAFFAKGHFSNSGDLVWFANHSILGREFLEASETLMPEIKTKMSHHVNKTVLRLVEKEREVILTNQPDKNSVSKGEQWFDLMTLYLNDIFKVQKNAGDSLTKRLEVVEKHNTAYLTQRLAYLVFAILLVPLIVFSVYRMIGTIQNYTFQLAQTMLELKEEKQRADTLLYQLFPHPVAEKLKNKQQIPAEFFNSVTIFFSDIVNFTEMCSGMAPLQVTAMLDEVYGLFDDRINFYDVYKVETIGDAYMVVSGLPQRNGMRHVDQIARMALDFVKAVDELNSPQLPTKRLSVRIGIHTGPCVAGVVGNKMPRYCLFGDTVNTASRMQTSGEPQKIHISENAKEALEEIGSYHIVFRGSMKVKSLKIIGVAMIAITGLLIFVVDDVKEARENIKKAEILEKNLKSSLQVASLIHRLQIERGLTVLCLGSKSADDKDRVFETLSDARNKTDEALDKTDWPFDDTAEREFLRGAENFQRHLNEHRNQVGKCERGTQYGQIEFYTLPINLMLDWFYLNVRENSGNSIFLDMVGYHMFLVGKDKIGIERALGGAFFAKGHFSNSSDLVWFANHSILGREFLEASETLMPEIKTNIGHYVNETVMRLVEKEREVILANEPDNASVSKGEQWFQLMTLYLNDIFKVQQNAGDSLTKRLEVVRMENTTHLTQRLAYLVFAILLVPLMVYSVYRMTGTIQNYTFRLAQTMLELKEEKQRADTLLYQMFPHPVAEKLKNKQQIPAEYFSSVTIFFSDIVNFTEMCSAMEPLQVTAMLDKVYGLFDNRINFYDVYKVETIGDAYMVVSGLPQRNGMRHVDQIARMALDLVKAVDELNLPQFPRRQLSVRIGIHTGPCVAGVVGNKMPRYCLFGDTVNTASRMQTSGEPQKIHISENTKKALEEIGSYNIVLRGSMEVKGKGPMSTYWLQGFLDKGPSFSVHPPGEMPITAYVQL</sequence>
<proteinExistence type="predicted"/>
<dbReference type="InterPro" id="IPR050401">
    <property type="entry name" value="Cyclic_nucleotide_synthase"/>
</dbReference>
<keyword evidence="9" id="KW-0141">cGMP biosynthesis</keyword>
<keyword evidence="5" id="KW-0547">Nucleotide-binding</keyword>
<dbReference type="EC" id="4.6.1.2" evidence="2"/>
<protein>
    <recommendedName>
        <fullName evidence="2">guanylate cyclase</fullName>
        <ecNumber evidence="2">4.6.1.2</ecNumber>
    </recommendedName>
</protein>
<feature type="transmembrane region" description="Helical" evidence="10">
    <location>
        <begin position="573"/>
        <end position="591"/>
    </location>
</feature>
<dbReference type="SMART" id="SM00044">
    <property type="entry name" value="CYCc"/>
    <property type="match status" value="3"/>
</dbReference>
<dbReference type="InterPro" id="IPR001054">
    <property type="entry name" value="A/G_cyclase"/>
</dbReference>
<keyword evidence="3 10" id="KW-0812">Transmembrane</keyword>
<keyword evidence="6 10" id="KW-1133">Transmembrane helix</keyword>
<dbReference type="Gene3D" id="3.30.70.1230">
    <property type="entry name" value="Nucleotide cyclase"/>
    <property type="match status" value="3"/>
</dbReference>
<dbReference type="PANTHER" id="PTHR11920">
    <property type="entry name" value="GUANYLYL CYCLASE"/>
    <property type="match status" value="1"/>
</dbReference>
<comment type="subcellular location">
    <subcellularLocation>
        <location evidence="1">Membrane</location>
        <topology evidence="1">Single-pass type I membrane protein</topology>
    </subcellularLocation>
</comment>
<feature type="transmembrane region" description="Helical" evidence="10">
    <location>
        <begin position="876"/>
        <end position="897"/>
    </location>
</feature>
<feature type="transmembrane region" description="Helical" evidence="10">
    <location>
        <begin position="1119"/>
        <end position="1137"/>
    </location>
</feature>
<feature type="domain" description="Guanylate cyclase" evidence="11">
    <location>
        <begin position="409"/>
        <end position="539"/>
    </location>
</feature>
<organism evidence="12 13">
    <name type="scientific">Porites evermanni</name>
    <dbReference type="NCBI Taxonomy" id="104178"/>
    <lineage>
        <taxon>Eukaryota</taxon>
        <taxon>Metazoa</taxon>
        <taxon>Cnidaria</taxon>
        <taxon>Anthozoa</taxon>
        <taxon>Hexacorallia</taxon>
        <taxon>Scleractinia</taxon>
        <taxon>Fungiina</taxon>
        <taxon>Poritidae</taxon>
        <taxon>Porites</taxon>
    </lineage>
</organism>
<evidence type="ECO:0000256" key="6">
    <source>
        <dbReference type="ARBA" id="ARBA00022989"/>
    </source>
</evidence>
<feature type="transmembrane region" description="Helical" evidence="10">
    <location>
        <begin position="1421"/>
        <end position="1439"/>
    </location>
</feature>
<feature type="domain" description="Guanylate cyclase" evidence="11">
    <location>
        <begin position="1497"/>
        <end position="1627"/>
    </location>
</feature>
<dbReference type="Proteomes" id="UP001159427">
    <property type="component" value="Unassembled WGS sequence"/>
</dbReference>
<evidence type="ECO:0000256" key="3">
    <source>
        <dbReference type="ARBA" id="ARBA00022692"/>
    </source>
</evidence>
<evidence type="ECO:0000256" key="8">
    <source>
        <dbReference type="ARBA" id="ARBA00023239"/>
    </source>
</evidence>
<dbReference type="Gene3D" id="6.10.250.780">
    <property type="match status" value="3"/>
</dbReference>
<accession>A0ABN8LIW4</accession>
<evidence type="ECO:0000259" key="11">
    <source>
        <dbReference type="PROSITE" id="PS50125"/>
    </source>
</evidence>
<reference evidence="12 13" key="1">
    <citation type="submission" date="2022-05" db="EMBL/GenBank/DDBJ databases">
        <authorList>
            <consortium name="Genoscope - CEA"/>
            <person name="William W."/>
        </authorList>
    </citation>
    <scope>NUCLEOTIDE SEQUENCE [LARGE SCALE GENOMIC DNA]</scope>
</reference>